<keyword evidence="2" id="KW-1185">Reference proteome</keyword>
<evidence type="ECO:0000313" key="2">
    <source>
        <dbReference type="Proteomes" id="UP000191342"/>
    </source>
</evidence>
<evidence type="ECO:0000313" key="1">
    <source>
        <dbReference type="EMBL" id="OQE10114.1"/>
    </source>
</evidence>
<feature type="non-terminal residue" evidence="1">
    <location>
        <position position="22"/>
    </location>
</feature>
<gene>
    <name evidence="1" type="ORF">PENFLA_c092G04724</name>
</gene>
<dbReference type="EMBL" id="MLQL01000092">
    <property type="protein sequence ID" value="OQE10114.1"/>
    <property type="molecule type" value="Genomic_DNA"/>
</dbReference>
<comment type="caution">
    <text evidence="1">The sequence shown here is derived from an EMBL/GenBank/DDBJ whole genome shotgun (WGS) entry which is preliminary data.</text>
</comment>
<sequence length="22" mass="2242">MGAFGWGVQLGGVSSSVVKYVI</sequence>
<name>A0A1V6S8Q8_9EURO</name>
<protein>
    <submittedName>
        <fullName evidence="1">Uncharacterized protein</fullName>
    </submittedName>
</protein>
<accession>A0A1V6S8Q8</accession>
<proteinExistence type="predicted"/>
<reference evidence="2" key="1">
    <citation type="journal article" date="2017" name="Nat. Microbiol.">
        <title>Global analysis of biosynthetic gene clusters reveals vast potential of secondary metabolite production in Penicillium species.</title>
        <authorList>
            <person name="Nielsen J.C."/>
            <person name="Grijseels S."/>
            <person name="Prigent S."/>
            <person name="Ji B."/>
            <person name="Dainat J."/>
            <person name="Nielsen K.F."/>
            <person name="Frisvad J.C."/>
            <person name="Workman M."/>
            <person name="Nielsen J."/>
        </authorList>
    </citation>
    <scope>NUCLEOTIDE SEQUENCE [LARGE SCALE GENOMIC DNA]</scope>
    <source>
        <strain evidence="2">IBT 14082</strain>
    </source>
</reference>
<dbReference type="AlphaFoldDB" id="A0A1V6S8Q8"/>
<dbReference type="Proteomes" id="UP000191342">
    <property type="component" value="Unassembled WGS sequence"/>
</dbReference>
<organism evidence="1 2">
    <name type="scientific">Penicillium flavigenum</name>
    <dbReference type="NCBI Taxonomy" id="254877"/>
    <lineage>
        <taxon>Eukaryota</taxon>
        <taxon>Fungi</taxon>
        <taxon>Dikarya</taxon>
        <taxon>Ascomycota</taxon>
        <taxon>Pezizomycotina</taxon>
        <taxon>Eurotiomycetes</taxon>
        <taxon>Eurotiomycetidae</taxon>
        <taxon>Eurotiales</taxon>
        <taxon>Aspergillaceae</taxon>
        <taxon>Penicillium</taxon>
    </lineage>
</organism>